<dbReference type="OMA" id="DFDWKPP"/>
<sequence>MDQDMYNRRRERTDKISGLMGSYMLRGYKMLGTCCDTCGTVLLKYREEPDYCVACKEVDVDNMPKPTEKGPPAMRQTPPLPSQETSRIGVSNQSSKPPNNSKDVLSGHHTHALPSSSSEAINTAIGSINDKIIWASEALKKSVSTEESLRLCELLKTCAETLRCLQEASD</sequence>
<dbReference type="KEGG" id="nve:5513028"/>
<dbReference type="PANTHER" id="PTHR16537">
    <property type="entry name" value="SJOEGREN SYNDROME/SCLERODERMA AUTOANTIGEN 1"/>
    <property type="match status" value="1"/>
</dbReference>
<dbReference type="OrthoDB" id="28939at2759"/>
<evidence type="ECO:0000313" key="3">
    <source>
        <dbReference type="Proteomes" id="UP000001593"/>
    </source>
</evidence>
<dbReference type="Proteomes" id="UP000001593">
    <property type="component" value="Unassembled WGS sequence"/>
</dbReference>
<dbReference type="EMBL" id="DS469580">
    <property type="protein sequence ID" value="EDO41228.1"/>
    <property type="molecule type" value="Genomic_DNA"/>
</dbReference>
<evidence type="ECO:0000313" key="2">
    <source>
        <dbReference type="EMBL" id="EDO41228.1"/>
    </source>
</evidence>
<evidence type="ECO:0000256" key="1">
    <source>
        <dbReference type="SAM" id="MobiDB-lite"/>
    </source>
</evidence>
<accession>A7S4X2</accession>
<feature type="compositionally biased region" description="Low complexity" evidence="1">
    <location>
        <begin position="91"/>
        <end position="102"/>
    </location>
</feature>
<dbReference type="AlphaFoldDB" id="A7S4X2"/>
<organism evidence="2 3">
    <name type="scientific">Nematostella vectensis</name>
    <name type="common">Starlet sea anemone</name>
    <dbReference type="NCBI Taxonomy" id="45351"/>
    <lineage>
        <taxon>Eukaryota</taxon>
        <taxon>Metazoa</taxon>
        <taxon>Cnidaria</taxon>
        <taxon>Anthozoa</taxon>
        <taxon>Hexacorallia</taxon>
        <taxon>Actiniaria</taxon>
        <taxon>Edwardsiidae</taxon>
        <taxon>Nematostella</taxon>
    </lineage>
</organism>
<evidence type="ECO:0008006" key="4">
    <source>
        <dbReference type="Google" id="ProtNLM"/>
    </source>
</evidence>
<gene>
    <name evidence="2" type="ORF">NEMVEDRAFT_v1g206858</name>
</gene>
<dbReference type="eggNOG" id="KOG4537">
    <property type="taxonomic scope" value="Eukaryota"/>
</dbReference>
<dbReference type="InParanoid" id="A7S4X2"/>
<dbReference type="PANTHER" id="PTHR16537:SF1">
    <property type="entry name" value="PROTEIN ZNRD2"/>
    <property type="match status" value="1"/>
</dbReference>
<dbReference type="PhylomeDB" id="A7S4X2"/>
<protein>
    <recommendedName>
        <fullName evidence="4">Sjoegren syndrome/scleroderma autoantigen 1 homolog</fullName>
    </recommendedName>
</protein>
<dbReference type="Pfam" id="PF06677">
    <property type="entry name" value="Auto_anti-p27"/>
    <property type="match status" value="1"/>
</dbReference>
<name>A7S4X2_NEMVE</name>
<proteinExistence type="predicted"/>
<dbReference type="InterPro" id="IPR009563">
    <property type="entry name" value="SSSCA1"/>
</dbReference>
<dbReference type="STRING" id="45351.A7S4X2"/>
<keyword evidence="3" id="KW-1185">Reference proteome</keyword>
<dbReference type="InterPro" id="IPR051888">
    <property type="entry name" value="UPF0148_domain"/>
</dbReference>
<dbReference type="HOGENOM" id="CLU_058702_0_0_1"/>
<reference evidence="2 3" key="1">
    <citation type="journal article" date="2007" name="Science">
        <title>Sea anemone genome reveals ancestral eumetazoan gene repertoire and genomic organization.</title>
        <authorList>
            <person name="Putnam N.H."/>
            <person name="Srivastava M."/>
            <person name="Hellsten U."/>
            <person name="Dirks B."/>
            <person name="Chapman J."/>
            <person name="Salamov A."/>
            <person name="Terry A."/>
            <person name="Shapiro H."/>
            <person name="Lindquist E."/>
            <person name="Kapitonov V.V."/>
            <person name="Jurka J."/>
            <person name="Genikhovich G."/>
            <person name="Grigoriev I.V."/>
            <person name="Lucas S.M."/>
            <person name="Steele R.E."/>
            <person name="Finnerty J.R."/>
            <person name="Technau U."/>
            <person name="Martindale M.Q."/>
            <person name="Rokhsar D.S."/>
        </authorList>
    </citation>
    <scope>NUCLEOTIDE SEQUENCE [LARGE SCALE GENOMIC DNA]</scope>
    <source>
        <strain evidence="3">CH2 X CH6</strain>
    </source>
</reference>
<feature type="region of interest" description="Disordered" evidence="1">
    <location>
        <begin position="62"/>
        <end position="118"/>
    </location>
</feature>